<accession>C3JBY2</accession>
<keyword evidence="2" id="KW-1185">Reference proteome</keyword>
<evidence type="ECO:0000313" key="2">
    <source>
        <dbReference type="Proteomes" id="UP000004295"/>
    </source>
</evidence>
<sequence length="39" mass="4472">MSIPHLLPLGDFKKNLTQITDPKQPEISPDLGLFIFYFP</sequence>
<dbReference type="EMBL" id="ACNN01000026">
    <property type="protein sequence ID" value="EEN82420.1"/>
    <property type="molecule type" value="Genomic_DNA"/>
</dbReference>
<dbReference type="STRING" id="553175.POREN0001_1870"/>
<comment type="caution">
    <text evidence="1">The sequence shown here is derived from an EMBL/GenBank/DDBJ whole genome shotgun (WGS) entry which is preliminary data.</text>
</comment>
<proteinExistence type="predicted"/>
<evidence type="ECO:0000313" key="1">
    <source>
        <dbReference type="EMBL" id="EEN82420.1"/>
    </source>
</evidence>
<dbReference type="Proteomes" id="UP000004295">
    <property type="component" value="Unassembled WGS sequence"/>
</dbReference>
<name>C3JBY2_POREA</name>
<gene>
    <name evidence="1" type="ORF">POREN0001_1870</name>
</gene>
<reference evidence="1 2" key="1">
    <citation type="submission" date="2009-04" db="EMBL/GenBank/DDBJ databases">
        <authorList>
            <person name="Sebastian Y."/>
            <person name="Madupu R."/>
            <person name="Durkin A.S."/>
            <person name="Torralba M."/>
            <person name="Methe B."/>
            <person name="Sutton G.G."/>
            <person name="Strausberg R.L."/>
            <person name="Nelson K.E."/>
        </authorList>
    </citation>
    <scope>NUCLEOTIDE SEQUENCE [LARGE SCALE GENOMIC DNA]</scope>
    <source>
        <strain evidence="2">ATCC 35406 / BCRC 14492 / JCM 8526 / NCTC 13058 / HG 370</strain>
    </source>
</reference>
<dbReference type="AlphaFoldDB" id="C3JBY2"/>
<organism evidence="1 2">
    <name type="scientific">Porphyromonas endodontalis (strain ATCC 35406 / DSM 24491 / JCM 8526 / CCUG 16442 / BCRC 14492 / NCTC 13058 / HG 370)</name>
    <name type="common">Bacteroides endodontalis</name>
    <dbReference type="NCBI Taxonomy" id="553175"/>
    <lineage>
        <taxon>Bacteria</taxon>
        <taxon>Pseudomonadati</taxon>
        <taxon>Bacteroidota</taxon>
        <taxon>Bacteroidia</taxon>
        <taxon>Bacteroidales</taxon>
        <taxon>Porphyromonadaceae</taxon>
        <taxon>Porphyromonas</taxon>
    </lineage>
</organism>
<protein>
    <submittedName>
        <fullName evidence="1">Uncharacterized protein</fullName>
    </submittedName>
</protein>